<dbReference type="SUPFAM" id="SSF55486">
    <property type="entry name" value="Metalloproteases ('zincins'), catalytic domain"/>
    <property type="match status" value="1"/>
</dbReference>
<evidence type="ECO:0000256" key="6">
    <source>
        <dbReference type="ARBA" id="ARBA00023049"/>
    </source>
</evidence>
<dbReference type="PANTHER" id="PTHR10127">
    <property type="entry name" value="DISCOIDIN, CUB, EGF, LAMININ , AND ZINC METALLOPROTEASE DOMAIN CONTAINING"/>
    <property type="match status" value="1"/>
</dbReference>
<dbReference type="InterPro" id="IPR001506">
    <property type="entry name" value="Peptidase_M12A"/>
</dbReference>
<dbReference type="PROSITE" id="PS51864">
    <property type="entry name" value="ASTACIN"/>
    <property type="match status" value="1"/>
</dbReference>
<keyword evidence="2" id="KW-0645">Protease</keyword>
<dbReference type="GO" id="GO:0006508">
    <property type="term" value="P:proteolysis"/>
    <property type="evidence" value="ECO:0007669"/>
    <property type="project" value="UniProtKB-KW"/>
</dbReference>
<reference evidence="9 10" key="1">
    <citation type="submission" date="2024-05" db="EMBL/GenBank/DDBJ databases">
        <authorList>
            <person name="Wallberg A."/>
        </authorList>
    </citation>
    <scope>NUCLEOTIDE SEQUENCE [LARGE SCALE GENOMIC DNA]</scope>
</reference>
<dbReference type="AlphaFoldDB" id="A0AAV2PRD4"/>
<evidence type="ECO:0000256" key="1">
    <source>
        <dbReference type="ARBA" id="ARBA00001947"/>
    </source>
</evidence>
<feature type="non-terminal residue" evidence="9">
    <location>
        <position position="1"/>
    </location>
</feature>
<name>A0AAV2PRD4_MEGNR</name>
<evidence type="ECO:0000313" key="9">
    <source>
        <dbReference type="EMBL" id="CAL4061556.1"/>
    </source>
</evidence>
<evidence type="ECO:0000313" key="10">
    <source>
        <dbReference type="Proteomes" id="UP001497623"/>
    </source>
</evidence>
<evidence type="ECO:0000256" key="2">
    <source>
        <dbReference type="ARBA" id="ARBA00022670"/>
    </source>
</evidence>
<protein>
    <recommendedName>
        <fullName evidence="8">Peptidase M12A domain-containing protein</fullName>
    </recommendedName>
</protein>
<evidence type="ECO:0000259" key="8">
    <source>
        <dbReference type="PROSITE" id="PS51864"/>
    </source>
</evidence>
<keyword evidence="4" id="KW-0378">Hydrolase</keyword>
<evidence type="ECO:0000256" key="3">
    <source>
        <dbReference type="ARBA" id="ARBA00022723"/>
    </source>
</evidence>
<feature type="domain" description="Peptidase M12A" evidence="8">
    <location>
        <begin position="1"/>
        <end position="83"/>
    </location>
</feature>
<comment type="cofactor">
    <cofactor evidence="1">
        <name>Zn(2+)</name>
        <dbReference type="ChEBI" id="CHEBI:29105"/>
    </cofactor>
</comment>
<evidence type="ECO:0000256" key="5">
    <source>
        <dbReference type="ARBA" id="ARBA00022833"/>
    </source>
</evidence>
<dbReference type="Pfam" id="PF01400">
    <property type="entry name" value="Astacin"/>
    <property type="match status" value="1"/>
</dbReference>
<dbReference type="PANTHER" id="PTHR10127:SF780">
    <property type="entry name" value="METALLOENDOPEPTIDASE"/>
    <property type="match status" value="1"/>
</dbReference>
<gene>
    <name evidence="9" type="ORF">MNOR_LOCUS2205</name>
</gene>
<comment type="caution">
    <text evidence="7">Lacks conserved residue(s) required for the propagation of feature annotation.</text>
</comment>
<dbReference type="Proteomes" id="UP001497623">
    <property type="component" value="Unassembled WGS sequence"/>
</dbReference>
<dbReference type="Gene3D" id="3.40.390.10">
    <property type="entry name" value="Collagenase (Catalytic Domain)"/>
    <property type="match status" value="1"/>
</dbReference>
<evidence type="ECO:0000256" key="4">
    <source>
        <dbReference type="ARBA" id="ARBA00022801"/>
    </source>
</evidence>
<proteinExistence type="predicted"/>
<dbReference type="GO" id="GO:0046872">
    <property type="term" value="F:metal ion binding"/>
    <property type="evidence" value="ECO:0007669"/>
    <property type="project" value="UniProtKB-KW"/>
</dbReference>
<organism evidence="9 10">
    <name type="scientific">Meganyctiphanes norvegica</name>
    <name type="common">Northern krill</name>
    <name type="synonym">Thysanopoda norvegica</name>
    <dbReference type="NCBI Taxonomy" id="48144"/>
    <lineage>
        <taxon>Eukaryota</taxon>
        <taxon>Metazoa</taxon>
        <taxon>Ecdysozoa</taxon>
        <taxon>Arthropoda</taxon>
        <taxon>Crustacea</taxon>
        <taxon>Multicrustacea</taxon>
        <taxon>Malacostraca</taxon>
        <taxon>Eumalacostraca</taxon>
        <taxon>Eucarida</taxon>
        <taxon>Euphausiacea</taxon>
        <taxon>Euphausiidae</taxon>
        <taxon>Meganyctiphanes</taxon>
    </lineage>
</organism>
<comment type="caution">
    <text evidence="9">The sequence shown here is derived from an EMBL/GenBank/DDBJ whole genome shotgun (WGS) entry which is preliminary data.</text>
</comment>
<keyword evidence="10" id="KW-1185">Reference proteome</keyword>
<dbReference type="GO" id="GO:0004222">
    <property type="term" value="F:metalloendopeptidase activity"/>
    <property type="evidence" value="ECO:0007669"/>
    <property type="project" value="InterPro"/>
</dbReference>
<keyword evidence="6" id="KW-0482">Metalloprotease</keyword>
<dbReference type="InterPro" id="IPR024079">
    <property type="entry name" value="MetalloPept_cat_dom_sf"/>
</dbReference>
<sequence length="164" mass="18460">YVNIQWQNIEERNKFNFEKFNFAEMYGVQYDYTSIMHYADTTFSSNGLVTIMAVNSEQQRLIGLTKGLSHRDKKIINAAYKCIDKWLDACNMTAMEAACQGEGYLGADCTCVCPRGTGGPNCQLNVHGYYEGLSGGSKSCLVTSQMNLEKLLLFVLLQLTRYIT</sequence>
<accession>A0AAV2PRD4</accession>
<dbReference type="EMBL" id="CAXKWB010000649">
    <property type="protein sequence ID" value="CAL4061556.1"/>
    <property type="molecule type" value="Genomic_DNA"/>
</dbReference>
<keyword evidence="3" id="KW-0479">Metal-binding</keyword>
<evidence type="ECO:0000256" key="7">
    <source>
        <dbReference type="PROSITE-ProRule" id="PRU01211"/>
    </source>
</evidence>
<keyword evidence="5" id="KW-0862">Zinc</keyword>